<proteinExistence type="predicted"/>
<evidence type="ECO:0000313" key="2">
    <source>
        <dbReference type="EMBL" id="KAK4318222.1"/>
    </source>
</evidence>
<feature type="region of interest" description="Disordered" evidence="1">
    <location>
        <begin position="26"/>
        <end position="89"/>
    </location>
</feature>
<dbReference type="Proteomes" id="UP001292094">
    <property type="component" value="Unassembled WGS sequence"/>
</dbReference>
<sequence>MRPEEHRKRTKQAKKCSYDKINKRIPHHRSSTHQRIAIHSSSQFPHDRPTFRNPKYTENVGTSDNGVRWGKDQRQRKGSTKTKENPHNA</sequence>
<dbReference type="EMBL" id="JAWZYT010000853">
    <property type="protein sequence ID" value="KAK4318222.1"/>
    <property type="molecule type" value="Genomic_DNA"/>
</dbReference>
<feature type="compositionally biased region" description="Basic and acidic residues" evidence="1">
    <location>
        <begin position="69"/>
        <end position="89"/>
    </location>
</feature>
<protein>
    <submittedName>
        <fullName evidence="2">Uncharacterized protein</fullName>
    </submittedName>
</protein>
<dbReference type="AlphaFoldDB" id="A0AAE1Q4C9"/>
<comment type="caution">
    <text evidence="2">The sequence shown here is derived from an EMBL/GenBank/DDBJ whole genome shotgun (WGS) entry which is preliminary data.</text>
</comment>
<evidence type="ECO:0000256" key="1">
    <source>
        <dbReference type="SAM" id="MobiDB-lite"/>
    </source>
</evidence>
<evidence type="ECO:0000313" key="3">
    <source>
        <dbReference type="Proteomes" id="UP001292094"/>
    </source>
</evidence>
<name>A0AAE1Q4C9_9EUCA</name>
<keyword evidence="3" id="KW-1185">Reference proteome</keyword>
<organism evidence="2 3">
    <name type="scientific">Petrolisthes manimaculis</name>
    <dbReference type="NCBI Taxonomy" id="1843537"/>
    <lineage>
        <taxon>Eukaryota</taxon>
        <taxon>Metazoa</taxon>
        <taxon>Ecdysozoa</taxon>
        <taxon>Arthropoda</taxon>
        <taxon>Crustacea</taxon>
        <taxon>Multicrustacea</taxon>
        <taxon>Malacostraca</taxon>
        <taxon>Eumalacostraca</taxon>
        <taxon>Eucarida</taxon>
        <taxon>Decapoda</taxon>
        <taxon>Pleocyemata</taxon>
        <taxon>Anomura</taxon>
        <taxon>Galatheoidea</taxon>
        <taxon>Porcellanidae</taxon>
        <taxon>Petrolisthes</taxon>
    </lineage>
</organism>
<gene>
    <name evidence="2" type="ORF">Pmani_010759</name>
</gene>
<accession>A0AAE1Q4C9</accession>
<reference evidence="2" key="1">
    <citation type="submission" date="2023-11" db="EMBL/GenBank/DDBJ databases">
        <title>Genome assemblies of two species of porcelain crab, Petrolisthes cinctipes and Petrolisthes manimaculis (Anomura: Porcellanidae).</title>
        <authorList>
            <person name="Angst P."/>
        </authorList>
    </citation>
    <scope>NUCLEOTIDE SEQUENCE</scope>
    <source>
        <strain evidence="2">PB745_02</strain>
        <tissue evidence="2">Gill</tissue>
    </source>
</reference>